<evidence type="ECO:0000256" key="11">
    <source>
        <dbReference type="ARBA" id="ARBA00022737"/>
    </source>
</evidence>
<dbReference type="InterPro" id="IPR002213">
    <property type="entry name" value="UDP_glucos_trans"/>
</dbReference>
<evidence type="ECO:0000313" key="28">
    <source>
        <dbReference type="Proteomes" id="UP001303373"/>
    </source>
</evidence>
<dbReference type="GO" id="GO:0016126">
    <property type="term" value="P:sterol biosynthetic process"/>
    <property type="evidence" value="ECO:0007669"/>
    <property type="project" value="UniProtKB-KW"/>
</dbReference>
<organism evidence="27 28">
    <name type="scientific">Acrodontium crateriforme</name>
    <dbReference type="NCBI Taxonomy" id="150365"/>
    <lineage>
        <taxon>Eukaryota</taxon>
        <taxon>Fungi</taxon>
        <taxon>Dikarya</taxon>
        <taxon>Ascomycota</taxon>
        <taxon>Pezizomycotina</taxon>
        <taxon>Dothideomycetes</taxon>
        <taxon>Dothideomycetidae</taxon>
        <taxon>Mycosphaerellales</taxon>
        <taxon>Teratosphaeriaceae</taxon>
        <taxon>Acrodontium</taxon>
    </lineage>
</organism>
<dbReference type="Pfam" id="PF00169">
    <property type="entry name" value="PH"/>
    <property type="match status" value="1"/>
</dbReference>
<feature type="compositionally biased region" description="Basic and acidic residues" evidence="24">
    <location>
        <begin position="1414"/>
        <end position="1424"/>
    </location>
</feature>
<dbReference type="InterPro" id="IPR004276">
    <property type="entry name" value="GlycoTrans_28_N"/>
</dbReference>
<keyword evidence="18" id="KW-1207">Sterol metabolism</keyword>
<keyword evidence="9" id="KW-0328">Glycosyltransferase</keyword>
<feature type="compositionally biased region" description="Polar residues" evidence="24">
    <location>
        <begin position="159"/>
        <end position="176"/>
    </location>
</feature>
<feature type="compositionally biased region" description="Polar residues" evidence="24">
    <location>
        <begin position="544"/>
        <end position="562"/>
    </location>
</feature>
<evidence type="ECO:0000256" key="19">
    <source>
        <dbReference type="ARBA" id="ARBA00023221"/>
    </source>
</evidence>
<evidence type="ECO:0000256" key="21">
    <source>
        <dbReference type="ARBA" id="ARBA00047886"/>
    </source>
</evidence>
<comment type="similarity">
    <text evidence="3">Belongs to the glycosyltransferase 28 family.</text>
</comment>
<dbReference type="SMART" id="SM00568">
    <property type="entry name" value="GRAM"/>
    <property type="match status" value="2"/>
</dbReference>
<dbReference type="GO" id="GO:0015031">
    <property type="term" value="P:protein transport"/>
    <property type="evidence" value="ECO:0007669"/>
    <property type="project" value="UniProtKB-KW"/>
</dbReference>
<keyword evidence="12" id="KW-0653">Protein transport</keyword>
<feature type="compositionally biased region" description="Polar residues" evidence="24">
    <location>
        <begin position="570"/>
        <end position="587"/>
    </location>
</feature>
<protein>
    <recommendedName>
        <fullName evidence="5">Sterol 3-beta-glucosyltransferase</fullName>
        <ecNumber evidence="4">2.4.1.173</ecNumber>
    </recommendedName>
    <alternativeName>
        <fullName evidence="20">Autophagy-related protein 26</fullName>
    </alternativeName>
</protein>
<feature type="region of interest" description="Disordered" evidence="24">
    <location>
        <begin position="146"/>
        <end position="223"/>
    </location>
</feature>
<keyword evidence="17" id="KW-0472">Membrane</keyword>
<dbReference type="Gene3D" id="2.30.29.30">
    <property type="entry name" value="Pleckstrin-homology domain (PH domain)/Phosphotyrosine-binding domain (PTB)"/>
    <property type="match status" value="2"/>
</dbReference>
<feature type="region of interest" description="Disordered" evidence="24">
    <location>
        <begin position="85"/>
        <end position="134"/>
    </location>
</feature>
<keyword evidence="19" id="KW-0753">Steroid metabolism</keyword>
<dbReference type="InterPro" id="IPR048065">
    <property type="entry name" value="ATG26_PH_GRAM2"/>
</dbReference>
<dbReference type="FunFam" id="3.40.50.2000:FF:000009">
    <property type="entry name" value="Sterol 3-beta-glucosyltransferase UGT80A2"/>
    <property type="match status" value="1"/>
</dbReference>
<dbReference type="GO" id="GO:0006914">
    <property type="term" value="P:autophagy"/>
    <property type="evidence" value="ECO:0007669"/>
    <property type="project" value="UniProtKB-KW"/>
</dbReference>
<feature type="compositionally biased region" description="Basic and acidic residues" evidence="24">
    <location>
        <begin position="104"/>
        <end position="113"/>
    </location>
</feature>
<evidence type="ECO:0000259" key="26">
    <source>
        <dbReference type="SMART" id="SM00568"/>
    </source>
</evidence>
<evidence type="ECO:0000256" key="23">
    <source>
        <dbReference type="ARBA" id="ARBA00059773"/>
    </source>
</evidence>
<dbReference type="Proteomes" id="UP001303373">
    <property type="component" value="Chromosome 4"/>
</dbReference>
<dbReference type="GO" id="GO:0034045">
    <property type="term" value="C:phagophore assembly site membrane"/>
    <property type="evidence" value="ECO:0007669"/>
    <property type="project" value="UniProtKB-SubCell"/>
</dbReference>
<dbReference type="InterPro" id="IPR001849">
    <property type="entry name" value="PH_domain"/>
</dbReference>
<evidence type="ECO:0000256" key="10">
    <source>
        <dbReference type="ARBA" id="ARBA00022679"/>
    </source>
</evidence>
<keyword evidence="16" id="KW-0443">Lipid metabolism</keyword>
<evidence type="ECO:0000256" key="1">
    <source>
        <dbReference type="ARBA" id="ARBA00004496"/>
    </source>
</evidence>
<dbReference type="EMBL" id="CP138583">
    <property type="protein sequence ID" value="WPH00340.1"/>
    <property type="molecule type" value="Genomic_DNA"/>
</dbReference>
<evidence type="ECO:0000256" key="4">
    <source>
        <dbReference type="ARBA" id="ARBA00012650"/>
    </source>
</evidence>
<keyword evidence="14" id="KW-0072">Autophagy</keyword>
<dbReference type="SUPFAM" id="SSF50729">
    <property type="entry name" value="PH domain-like"/>
    <property type="match status" value="1"/>
</dbReference>
<sequence length="1442" mass="161814">MDSKPIRPSAGGSKTRSTPNKLVKRRVPKRFSMEIPARFQEDEDDDDEAMRNSPGSGLADELPNMAQQSFYGMIAAAQTNEQFNQVLEDVGSASASDSEEDHDDNSRRSREASRPASGTASPDPGFRHRKNKLSETRLLRSFLKTLKDKKESQKKSPDLMTQSQILPPRDSNTTAVDRQASAVGAGSDRRVLDRKLQAQAKAELESSSISQRTRKDREGGLRQSSTSLPLALANIFQFDQPEELISEFPCWYLQSVLLQGYMYVTQKHVCFYAYLPKKSNIIVKSGHLAKQGKRNPRYRRYWFTLKGDIFSYFPSAAEPYFPSGMVDLRRGISSEMVSEKGKEKDDDATTFTITTDERVYHFKADSNASAKEWVKQLQKVIFRAHNDGDSVKISLPIANIVDVESNPVIEVAETIKLRVIDNDETYAVEEYFFTFFSSGKEALNVLKVLTDGNDAKRAALEGREIESEKAIEKIKTPPRRSLQIDQQALSPLGPDHIRSTLSPLSAVGRSSPRASSELRSPSGDFSRSSMDRSHSSFDRGRRSVSATSRKSVDQTRQFSKSPLSPYAPDSSESFATSSEQTSDSPSCRTEREDDMSASQMLSGDRAFRAPTIRMPQPRRTFSGSTVERIRRESQESSRSSSPGTDRVRVQPPSQQQTEQNQDKNQSSESASRPLRSALATPLHHAFTFAGHFRSQSKRVGSYLGSSPKDYYAKFSDAFIGGKRHYSEADGLAPEDRIKDAEDDLDAAEHERRFQQHFGLPETERLVAVFYCSLHRVLPLYGKIYVGLRRFCFRSLIYGTRTKLNVPFRDIDNIEKEKGFRWGYPGMVVVIRGHEEIFFDFASHELRDDCVVTVLRGLNTVQSIQSSTVITQEEQLDADEAAAENRLLQDARKDDLVKNDSDLAQTVDSGDASAPPVLFDDTSVSVLDFKPKESLRITCLTIGSRGDVQPYVALCKGLIADGHKARIATHRKFKDFVEANGVEFAPVDGDPEDLMKICVDYGMFTPSFLLEANSKFRGWLGDLLTSAYDSCKNSDLLIESPSAMCGIHIAEALAIPYFRAFTMPWTRTRAYPHAFAVPTRKMGGQYNYMTYLMFDSVFWNMTRTQINRWRGKTLGLKPTTLEKMQPNKVPFLYNFSPSVVMPPLDFSDWVRVTGYWLLDEDKTYEPPADLVAFIKKARDDGQKLVYIGFGSVTVKDSQSLTENIIGAVLKADVRCIFSKGWSDHFENKDGTVKREIQMPPSMFQVRSVPHDWLFPQIDAAVHHGGAGTTGASLRCGLPTIIKPFFGDQFFFATRVEDLGVGIYLKAISVNNMGKAIWVATHDERMQKKAKILGEKIRSEDGVSNAINAIYRDLDYARTLIKKREYSSRSGGKDEDGEEDEDDAEESWTFVEGESDVDVTGQRYGPDTTGFAFDEDMMRPKGGESRKHARHVSLGSMVLRSRGA</sequence>
<dbReference type="EC" id="2.4.1.173" evidence="4"/>
<dbReference type="SUPFAM" id="SSF53756">
    <property type="entry name" value="UDP-Glycosyltransferase/glycogen phosphorylase"/>
    <property type="match status" value="1"/>
</dbReference>
<evidence type="ECO:0000256" key="22">
    <source>
        <dbReference type="ARBA" id="ARBA00049453"/>
    </source>
</evidence>
<evidence type="ECO:0000256" key="16">
    <source>
        <dbReference type="ARBA" id="ARBA00023098"/>
    </source>
</evidence>
<comment type="catalytic activity">
    <reaction evidence="21">
        <text>ergosterol + UDP-alpha-D-glucose = ergosteryl 3-beta-D-glucoside + UDP + H(+)</text>
        <dbReference type="Rhea" id="RHEA:61836"/>
        <dbReference type="ChEBI" id="CHEBI:15378"/>
        <dbReference type="ChEBI" id="CHEBI:16933"/>
        <dbReference type="ChEBI" id="CHEBI:52973"/>
        <dbReference type="ChEBI" id="CHEBI:58223"/>
        <dbReference type="ChEBI" id="CHEBI:58885"/>
    </reaction>
    <physiologicalReaction direction="left-to-right" evidence="21">
        <dbReference type="Rhea" id="RHEA:61837"/>
    </physiologicalReaction>
</comment>
<dbReference type="GO" id="GO:0005975">
    <property type="term" value="P:carbohydrate metabolic process"/>
    <property type="evidence" value="ECO:0007669"/>
    <property type="project" value="InterPro"/>
</dbReference>
<dbReference type="Gene3D" id="3.40.50.2000">
    <property type="entry name" value="Glycogen Phosphorylase B"/>
    <property type="match status" value="2"/>
</dbReference>
<evidence type="ECO:0000256" key="18">
    <source>
        <dbReference type="ARBA" id="ARBA00023166"/>
    </source>
</evidence>
<dbReference type="FunFam" id="2.30.29.30:FF:000391">
    <property type="entry name" value="Sterol 3-beta-glucosyltransferase"/>
    <property type="match status" value="1"/>
</dbReference>
<evidence type="ECO:0000256" key="24">
    <source>
        <dbReference type="SAM" id="MobiDB-lite"/>
    </source>
</evidence>
<keyword evidence="28" id="KW-1185">Reference proteome</keyword>
<evidence type="ECO:0000256" key="8">
    <source>
        <dbReference type="ARBA" id="ARBA00022516"/>
    </source>
</evidence>
<feature type="compositionally biased region" description="Basic and acidic residues" evidence="24">
    <location>
        <begin position="187"/>
        <end position="196"/>
    </location>
</feature>
<feature type="region of interest" description="Disordered" evidence="24">
    <location>
        <begin position="1365"/>
        <end position="1442"/>
    </location>
</feature>
<dbReference type="Pfam" id="PF03033">
    <property type="entry name" value="Glyco_transf_28"/>
    <property type="match status" value="1"/>
</dbReference>
<evidence type="ECO:0000256" key="3">
    <source>
        <dbReference type="ARBA" id="ARBA00006962"/>
    </source>
</evidence>
<comment type="catalytic activity">
    <reaction evidence="22">
        <text>a sterol + UDP-alpha-D-glucose = a sterol 3-beta-D-glucoside + UDP + H(+)</text>
        <dbReference type="Rhea" id="RHEA:22724"/>
        <dbReference type="ChEBI" id="CHEBI:15378"/>
        <dbReference type="ChEBI" id="CHEBI:15889"/>
        <dbReference type="ChEBI" id="CHEBI:37424"/>
        <dbReference type="ChEBI" id="CHEBI:58223"/>
        <dbReference type="ChEBI" id="CHEBI:58885"/>
        <dbReference type="EC" id="2.4.1.173"/>
    </reaction>
    <physiologicalReaction direction="left-to-right" evidence="22">
        <dbReference type="Rhea" id="RHEA:22725"/>
    </physiologicalReaction>
</comment>
<evidence type="ECO:0000256" key="14">
    <source>
        <dbReference type="ARBA" id="ARBA00023006"/>
    </source>
</evidence>
<evidence type="ECO:0000256" key="20">
    <source>
        <dbReference type="ARBA" id="ARBA00029843"/>
    </source>
</evidence>
<feature type="domain" description="GRAM" evidence="26">
    <location>
        <begin position="751"/>
        <end position="817"/>
    </location>
</feature>
<dbReference type="FunFam" id="3.40.50.2000:FF:000029">
    <property type="entry name" value="Sterol 3-beta-glucosyltransferase"/>
    <property type="match status" value="1"/>
</dbReference>
<evidence type="ECO:0000256" key="9">
    <source>
        <dbReference type="ARBA" id="ARBA00022676"/>
    </source>
</evidence>
<feature type="compositionally biased region" description="Acidic residues" evidence="24">
    <location>
        <begin position="1373"/>
        <end position="1384"/>
    </location>
</feature>
<dbReference type="CDD" id="cd13216">
    <property type="entry name" value="PH-GRAM2_AGT26"/>
    <property type="match status" value="1"/>
</dbReference>
<dbReference type="InterPro" id="IPR050426">
    <property type="entry name" value="Glycosyltransferase_28"/>
</dbReference>
<feature type="compositionally biased region" description="Low complexity" evidence="24">
    <location>
        <begin position="650"/>
        <end position="664"/>
    </location>
</feature>
<feature type="compositionally biased region" description="Basic and acidic residues" evidence="24">
    <location>
        <begin position="529"/>
        <end position="541"/>
    </location>
</feature>
<feature type="compositionally biased region" description="Basic and acidic residues" evidence="24">
    <location>
        <begin position="146"/>
        <end position="157"/>
    </location>
</feature>
<evidence type="ECO:0000313" key="27">
    <source>
        <dbReference type="EMBL" id="WPH00340.1"/>
    </source>
</evidence>
<keyword evidence="6" id="KW-0813">Transport</keyword>
<dbReference type="PANTHER" id="PTHR48050">
    <property type="entry name" value="STEROL 3-BETA-GLUCOSYLTRANSFERASE"/>
    <property type="match status" value="1"/>
</dbReference>
<dbReference type="InterPro" id="IPR011993">
    <property type="entry name" value="PH-like_dom_sf"/>
</dbReference>
<accession>A0AAQ3M2S9</accession>
<keyword evidence="13" id="KW-0752">Steroid biosynthesis</keyword>
<dbReference type="CDD" id="cd13215">
    <property type="entry name" value="PH-GRAM1_AGT26"/>
    <property type="match status" value="1"/>
</dbReference>
<proteinExistence type="inferred from homology"/>
<evidence type="ECO:0000256" key="13">
    <source>
        <dbReference type="ARBA" id="ARBA00022955"/>
    </source>
</evidence>
<feature type="region of interest" description="Disordered" evidence="24">
    <location>
        <begin position="490"/>
        <end position="674"/>
    </location>
</feature>
<evidence type="ECO:0000256" key="7">
    <source>
        <dbReference type="ARBA" id="ARBA00022490"/>
    </source>
</evidence>
<evidence type="ECO:0000256" key="6">
    <source>
        <dbReference type="ARBA" id="ARBA00022448"/>
    </source>
</evidence>
<dbReference type="InterPro" id="IPR010610">
    <property type="entry name" value="EryCIII-like_C"/>
</dbReference>
<comment type="subcellular location">
    <subcellularLocation>
        <location evidence="1">Cytoplasm</location>
    </subcellularLocation>
    <subcellularLocation>
        <location evidence="2">Preautophagosomal structure membrane</location>
        <topology evidence="2">Peripheral membrane protein</topology>
    </subcellularLocation>
</comment>
<dbReference type="InterPro" id="IPR004182">
    <property type="entry name" value="GRAM"/>
</dbReference>
<evidence type="ECO:0000256" key="5">
    <source>
        <dbReference type="ARBA" id="ARBA00017894"/>
    </source>
</evidence>
<feature type="domain" description="GRAM" evidence="26">
    <location>
        <begin position="230"/>
        <end position="407"/>
    </location>
</feature>
<dbReference type="FunFam" id="2.30.29.30:FF:000303">
    <property type="entry name" value="Sterol 3-beta-glucosyltransferase"/>
    <property type="match status" value="1"/>
</dbReference>
<evidence type="ECO:0000256" key="2">
    <source>
        <dbReference type="ARBA" id="ARBA00004623"/>
    </source>
</evidence>
<dbReference type="CDD" id="cd03784">
    <property type="entry name" value="GT1_Gtf-like"/>
    <property type="match status" value="1"/>
</dbReference>
<keyword evidence="15" id="KW-0756">Sterol biosynthesis</keyword>
<comment type="function">
    <text evidence="23">Sterol glycosyltransferase responsible for the glycosylation of ergosterol to form ergosterol-glucoside.</text>
</comment>
<evidence type="ECO:0000256" key="12">
    <source>
        <dbReference type="ARBA" id="ARBA00022927"/>
    </source>
</evidence>
<keyword evidence="7" id="KW-0963">Cytoplasm</keyword>
<dbReference type="GO" id="GO:0016906">
    <property type="term" value="F:sterol 3-beta-glucosyltransferase activity"/>
    <property type="evidence" value="ECO:0007669"/>
    <property type="project" value="UniProtKB-EC"/>
</dbReference>
<dbReference type="PANTHER" id="PTHR48050:SF25">
    <property type="entry name" value="STEROL 3-BETA-GLUCOSYLTRANSFERASE"/>
    <property type="match status" value="1"/>
</dbReference>
<dbReference type="SMART" id="SM00233">
    <property type="entry name" value="PH"/>
    <property type="match status" value="1"/>
</dbReference>
<keyword evidence="11" id="KW-0677">Repeat</keyword>
<dbReference type="InterPro" id="IPR048066">
    <property type="entry name" value="ATG26_PH_GRAM1"/>
</dbReference>
<evidence type="ECO:0000256" key="17">
    <source>
        <dbReference type="ARBA" id="ARBA00023136"/>
    </source>
</evidence>
<evidence type="ECO:0000256" key="15">
    <source>
        <dbReference type="ARBA" id="ARBA00023011"/>
    </source>
</evidence>
<feature type="region of interest" description="Disordered" evidence="24">
    <location>
        <begin position="1"/>
        <end position="64"/>
    </location>
</feature>
<evidence type="ECO:0000259" key="25">
    <source>
        <dbReference type="SMART" id="SM00233"/>
    </source>
</evidence>
<dbReference type="Pfam" id="PF02893">
    <property type="entry name" value="GRAM"/>
    <property type="match status" value="2"/>
</dbReference>
<name>A0AAQ3M2S9_9PEZI</name>
<feature type="domain" description="PH" evidence="25">
    <location>
        <begin position="282"/>
        <end position="384"/>
    </location>
</feature>
<gene>
    <name evidence="27" type="ORF">R9X50_00316500</name>
</gene>
<keyword evidence="8" id="KW-0444">Lipid biosynthesis</keyword>
<keyword evidence="10" id="KW-0808">Transferase</keyword>
<reference evidence="27 28" key="1">
    <citation type="submission" date="2023-11" db="EMBL/GenBank/DDBJ databases">
        <title>An acidophilic fungus is an integral part of prey digestion in a carnivorous sundew plant.</title>
        <authorList>
            <person name="Tsai I.J."/>
        </authorList>
    </citation>
    <scope>NUCLEOTIDE SEQUENCE [LARGE SCALE GENOMIC DNA]</scope>
    <source>
        <strain evidence="27">169a</strain>
    </source>
</reference>
<dbReference type="Pfam" id="PF06722">
    <property type="entry name" value="EryCIII-like_C"/>
    <property type="match status" value="1"/>
</dbReference>